<feature type="compositionally biased region" description="Basic and acidic residues" evidence="1">
    <location>
        <begin position="16"/>
        <end position="26"/>
    </location>
</feature>
<name>A0ABS7H521_9HYPH</name>
<dbReference type="RefSeq" id="WP_220370394.1">
    <property type="nucleotide sequence ID" value="NZ_JAEUAO010000001.1"/>
</dbReference>
<dbReference type="EMBL" id="JAEUAO010000001">
    <property type="protein sequence ID" value="MBW9062336.1"/>
    <property type="molecule type" value="Genomic_DNA"/>
</dbReference>
<organism evidence="2 3">
    <name type="scientific">Rhizobium herbae</name>
    <dbReference type="NCBI Taxonomy" id="508661"/>
    <lineage>
        <taxon>Bacteria</taxon>
        <taxon>Pseudomonadati</taxon>
        <taxon>Pseudomonadota</taxon>
        <taxon>Alphaproteobacteria</taxon>
        <taxon>Hyphomicrobiales</taxon>
        <taxon>Rhizobiaceae</taxon>
        <taxon>Rhizobium/Agrobacterium group</taxon>
        <taxon>Rhizobium</taxon>
    </lineage>
</organism>
<comment type="caution">
    <text evidence="2">The sequence shown here is derived from an EMBL/GenBank/DDBJ whole genome shotgun (WGS) entry which is preliminary data.</text>
</comment>
<keyword evidence="3" id="KW-1185">Reference proteome</keyword>
<evidence type="ECO:0008006" key="4">
    <source>
        <dbReference type="Google" id="ProtNLM"/>
    </source>
</evidence>
<evidence type="ECO:0000256" key="1">
    <source>
        <dbReference type="SAM" id="MobiDB-lite"/>
    </source>
</evidence>
<evidence type="ECO:0000313" key="3">
    <source>
        <dbReference type="Proteomes" id="UP000757604"/>
    </source>
</evidence>
<gene>
    <name evidence="2" type="ORF">JNB71_03295</name>
</gene>
<feature type="compositionally biased region" description="Basic and acidic residues" evidence="1">
    <location>
        <begin position="34"/>
        <end position="45"/>
    </location>
</feature>
<feature type="region of interest" description="Disordered" evidence="1">
    <location>
        <begin position="15"/>
        <end position="45"/>
    </location>
</feature>
<proteinExistence type="predicted"/>
<accession>A0ABS7H521</accession>
<sequence length="93" mass="10111">MSAITEKVALRVAQATEHHSAVERKCSKNGSGRAESRSRAEAGDRPLRIKVSLSVGIQVKNNSVRSRENDVAQATYAFTASLVLDRVEITRSS</sequence>
<reference evidence="2 3" key="1">
    <citation type="journal article" date="2021" name="MBio">
        <title>Poor Competitiveness of Bradyrhizobium in Pigeon Pea Root Colonization in Indian Soils.</title>
        <authorList>
            <person name="Chalasani D."/>
            <person name="Basu A."/>
            <person name="Pullabhotla S.V.S.R.N."/>
            <person name="Jorrin B."/>
            <person name="Neal A.L."/>
            <person name="Poole P.S."/>
            <person name="Podile A.R."/>
            <person name="Tkacz A."/>
        </authorList>
    </citation>
    <scope>NUCLEOTIDE SEQUENCE [LARGE SCALE GENOMIC DNA]</scope>
    <source>
        <strain evidence="2 3">HU44</strain>
    </source>
</reference>
<protein>
    <recommendedName>
        <fullName evidence="4">BON domain-containing protein</fullName>
    </recommendedName>
</protein>
<evidence type="ECO:0000313" key="2">
    <source>
        <dbReference type="EMBL" id="MBW9062336.1"/>
    </source>
</evidence>
<dbReference type="Proteomes" id="UP000757604">
    <property type="component" value="Unassembled WGS sequence"/>
</dbReference>